<dbReference type="AlphaFoldDB" id="A0A974CR01"/>
<accession>A0A974CR01</accession>
<keyword evidence="1" id="KW-0472">Membrane</keyword>
<protein>
    <submittedName>
        <fullName evidence="2">Uncharacterized protein</fullName>
    </submittedName>
</protein>
<organism evidence="2 3">
    <name type="scientific">Xenopus laevis</name>
    <name type="common">African clawed frog</name>
    <dbReference type="NCBI Taxonomy" id="8355"/>
    <lineage>
        <taxon>Eukaryota</taxon>
        <taxon>Metazoa</taxon>
        <taxon>Chordata</taxon>
        <taxon>Craniata</taxon>
        <taxon>Vertebrata</taxon>
        <taxon>Euteleostomi</taxon>
        <taxon>Amphibia</taxon>
        <taxon>Batrachia</taxon>
        <taxon>Anura</taxon>
        <taxon>Pipoidea</taxon>
        <taxon>Pipidae</taxon>
        <taxon>Xenopodinae</taxon>
        <taxon>Xenopus</taxon>
        <taxon>Xenopus</taxon>
    </lineage>
</organism>
<dbReference type="Proteomes" id="UP000694892">
    <property type="component" value="Chromosome 5S"/>
</dbReference>
<evidence type="ECO:0000313" key="2">
    <source>
        <dbReference type="EMBL" id="OCT78149.1"/>
    </source>
</evidence>
<keyword evidence="1" id="KW-1133">Transmembrane helix</keyword>
<proteinExistence type="predicted"/>
<evidence type="ECO:0000313" key="3">
    <source>
        <dbReference type="Proteomes" id="UP000694892"/>
    </source>
</evidence>
<evidence type="ECO:0000256" key="1">
    <source>
        <dbReference type="SAM" id="Phobius"/>
    </source>
</evidence>
<name>A0A974CR01_XENLA</name>
<feature type="transmembrane region" description="Helical" evidence="1">
    <location>
        <begin position="7"/>
        <end position="28"/>
    </location>
</feature>
<reference evidence="3" key="1">
    <citation type="journal article" date="2016" name="Nature">
        <title>Genome evolution in the allotetraploid frog Xenopus laevis.</title>
        <authorList>
            <person name="Session A.M."/>
            <person name="Uno Y."/>
            <person name="Kwon T."/>
            <person name="Chapman J.A."/>
            <person name="Toyoda A."/>
            <person name="Takahashi S."/>
            <person name="Fukui A."/>
            <person name="Hikosaka A."/>
            <person name="Suzuki A."/>
            <person name="Kondo M."/>
            <person name="van Heeringen S.J."/>
            <person name="Quigley I."/>
            <person name="Heinz S."/>
            <person name="Ogino H."/>
            <person name="Ochi H."/>
            <person name="Hellsten U."/>
            <person name="Lyons J.B."/>
            <person name="Simakov O."/>
            <person name="Putnam N."/>
            <person name="Stites J."/>
            <person name="Kuroki Y."/>
            <person name="Tanaka T."/>
            <person name="Michiue T."/>
            <person name="Watanabe M."/>
            <person name="Bogdanovic O."/>
            <person name="Lister R."/>
            <person name="Georgiou G."/>
            <person name="Paranjpe S.S."/>
            <person name="van Kruijsbergen I."/>
            <person name="Shu S."/>
            <person name="Carlson J."/>
            <person name="Kinoshita T."/>
            <person name="Ohta Y."/>
            <person name="Mawaribuchi S."/>
            <person name="Jenkins J."/>
            <person name="Grimwood J."/>
            <person name="Schmutz J."/>
            <person name="Mitros T."/>
            <person name="Mozaffari S.V."/>
            <person name="Suzuki Y."/>
            <person name="Haramoto Y."/>
            <person name="Yamamoto T.S."/>
            <person name="Takagi C."/>
            <person name="Heald R."/>
            <person name="Miller K."/>
            <person name="Haudenschild C."/>
            <person name="Kitzman J."/>
            <person name="Nakayama T."/>
            <person name="Izutsu Y."/>
            <person name="Robert J."/>
            <person name="Fortriede J."/>
            <person name="Burns K."/>
            <person name="Lotay V."/>
            <person name="Karimi K."/>
            <person name="Yasuoka Y."/>
            <person name="Dichmann D.S."/>
            <person name="Flajnik M.F."/>
            <person name="Houston D.W."/>
            <person name="Shendure J."/>
            <person name="DuPasquier L."/>
            <person name="Vize P.D."/>
            <person name="Zorn A.M."/>
            <person name="Ito M."/>
            <person name="Marcotte E.M."/>
            <person name="Wallingford J.B."/>
            <person name="Ito Y."/>
            <person name="Asashima M."/>
            <person name="Ueno N."/>
            <person name="Matsuda Y."/>
            <person name="Veenstra G.J."/>
            <person name="Fujiyama A."/>
            <person name="Harland R.M."/>
            <person name="Taira M."/>
            <person name="Rokhsar D.S."/>
        </authorList>
    </citation>
    <scope>NUCLEOTIDE SEQUENCE [LARGE SCALE GENOMIC DNA]</scope>
    <source>
        <strain evidence="3">J</strain>
    </source>
</reference>
<dbReference type="EMBL" id="CM004475">
    <property type="protein sequence ID" value="OCT78149.1"/>
    <property type="molecule type" value="Genomic_DNA"/>
</dbReference>
<sequence length="69" mass="8209">MTQRYPGYLNLFALFLTWTTVQIIVLSFHPKHDVQLWLHDKRSKCMKFQHLASIMCSVREMVQDASRVI</sequence>
<keyword evidence="1" id="KW-0812">Transmembrane</keyword>
<gene>
    <name evidence="2" type="ORF">XELAEV_18029257mg</name>
</gene>